<dbReference type="EMBL" id="BNBO01000020">
    <property type="protein sequence ID" value="GHH73480.1"/>
    <property type="molecule type" value="Genomic_DNA"/>
</dbReference>
<evidence type="ECO:0000313" key="3">
    <source>
        <dbReference type="Proteomes" id="UP000617734"/>
    </source>
</evidence>
<feature type="region of interest" description="Disordered" evidence="1">
    <location>
        <begin position="1"/>
        <end position="23"/>
    </location>
</feature>
<dbReference type="Proteomes" id="UP000617734">
    <property type="component" value="Unassembled WGS sequence"/>
</dbReference>
<evidence type="ECO:0000313" key="2">
    <source>
        <dbReference type="EMBL" id="GHH73480.1"/>
    </source>
</evidence>
<sequence>MTDRAGEAACAGEARKARARKRDRIADRPKRLKVVVGMTMEPRCRSRARAGPPGRTGQMTERAAGSGYA</sequence>
<accession>A0A919KUE4</accession>
<proteinExistence type="predicted"/>
<organism evidence="2 3">
    <name type="scientific">Kitasatospora indigofera</name>
    <dbReference type="NCBI Taxonomy" id="67307"/>
    <lineage>
        <taxon>Bacteria</taxon>
        <taxon>Bacillati</taxon>
        <taxon>Actinomycetota</taxon>
        <taxon>Actinomycetes</taxon>
        <taxon>Kitasatosporales</taxon>
        <taxon>Streptomycetaceae</taxon>
        <taxon>Kitasatospora</taxon>
    </lineage>
</organism>
<reference evidence="2" key="2">
    <citation type="submission" date="2020-09" db="EMBL/GenBank/DDBJ databases">
        <authorList>
            <person name="Sun Q."/>
            <person name="Ohkuma M."/>
        </authorList>
    </citation>
    <scope>NUCLEOTIDE SEQUENCE</scope>
    <source>
        <strain evidence="2">JCM 4646</strain>
    </source>
</reference>
<protein>
    <submittedName>
        <fullName evidence="2">Uncharacterized protein</fullName>
    </submittedName>
</protein>
<gene>
    <name evidence="2" type="ORF">GCM10018781_37970</name>
</gene>
<dbReference type="AlphaFoldDB" id="A0A919KUE4"/>
<comment type="caution">
    <text evidence="2">The sequence shown here is derived from an EMBL/GenBank/DDBJ whole genome shotgun (WGS) entry which is preliminary data.</text>
</comment>
<name>A0A919KUE4_9ACTN</name>
<evidence type="ECO:0000256" key="1">
    <source>
        <dbReference type="SAM" id="MobiDB-lite"/>
    </source>
</evidence>
<keyword evidence="3" id="KW-1185">Reference proteome</keyword>
<reference evidence="2" key="1">
    <citation type="journal article" date="2014" name="Int. J. Syst. Evol. Microbiol.">
        <title>Complete genome sequence of Corynebacterium casei LMG S-19264T (=DSM 44701T), isolated from a smear-ripened cheese.</title>
        <authorList>
            <consortium name="US DOE Joint Genome Institute (JGI-PGF)"/>
            <person name="Walter F."/>
            <person name="Albersmeier A."/>
            <person name="Kalinowski J."/>
            <person name="Ruckert C."/>
        </authorList>
    </citation>
    <scope>NUCLEOTIDE SEQUENCE</scope>
    <source>
        <strain evidence="2">JCM 4646</strain>
    </source>
</reference>
<feature type="region of interest" description="Disordered" evidence="1">
    <location>
        <begin position="38"/>
        <end position="69"/>
    </location>
</feature>